<feature type="region of interest" description="Disordered" evidence="1">
    <location>
        <begin position="84"/>
        <end position="106"/>
    </location>
</feature>
<name>A0A375IPK9_9BURK</name>
<organism evidence="2 3">
    <name type="scientific">Cupriavidus taiwanensis</name>
    <dbReference type="NCBI Taxonomy" id="164546"/>
    <lineage>
        <taxon>Bacteria</taxon>
        <taxon>Pseudomonadati</taxon>
        <taxon>Pseudomonadota</taxon>
        <taxon>Betaproteobacteria</taxon>
        <taxon>Burkholderiales</taxon>
        <taxon>Burkholderiaceae</taxon>
        <taxon>Cupriavidus</taxon>
    </lineage>
</organism>
<evidence type="ECO:0000313" key="2">
    <source>
        <dbReference type="EMBL" id="SPK75195.1"/>
    </source>
</evidence>
<dbReference type="Proteomes" id="UP000255505">
    <property type="component" value="Plasmid II"/>
</dbReference>
<sequence>MMVWAMPRKSPVPMAPPRAISWMCRFFSPRLSEPSLLLECMQCFLYPFSWNAGPRLWLLSKSDAWAWGSSPRARQGVCRAGRARCRTGAPPKAAGQEGPMPVRPRP</sequence>
<gene>
    <name evidence="2" type="ORF">CT19425_MP50231</name>
</gene>
<evidence type="ECO:0000256" key="1">
    <source>
        <dbReference type="SAM" id="MobiDB-lite"/>
    </source>
</evidence>
<proteinExistence type="predicted"/>
<dbReference type="EMBL" id="LT991977">
    <property type="protein sequence ID" value="SPK75195.1"/>
    <property type="molecule type" value="Genomic_DNA"/>
</dbReference>
<evidence type="ECO:0000313" key="3">
    <source>
        <dbReference type="Proteomes" id="UP000255505"/>
    </source>
</evidence>
<keyword evidence="2" id="KW-0614">Plasmid</keyword>
<geneLocation type="plasmid" evidence="2">
    <name>II</name>
</geneLocation>
<reference evidence="2 3" key="1">
    <citation type="submission" date="2018-01" db="EMBL/GenBank/DDBJ databases">
        <authorList>
            <person name="Gaut B.S."/>
            <person name="Morton B.R."/>
            <person name="Clegg M.T."/>
            <person name="Duvall M.R."/>
        </authorList>
    </citation>
    <scope>NUCLEOTIDE SEQUENCE [LARGE SCALE GENOMIC DNA]</scope>
    <source>
        <strain evidence="2">Cupriavidus taiwanensis LMG 19425</strain>
        <plasmid evidence="3">Plasmid ii</plasmid>
    </source>
</reference>
<dbReference type="AlphaFoldDB" id="A0A375IPK9"/>
<protein>
    <submittedName>
        <fullName evidence="2">Uncharacterized protein</fullName>
    </submittedName>
</protein>
<accession>A0A375IPK9</accession>